<evidence type="ECO:0000256" key="12">
    <source>
        <dbReference type="ARBA" id="ARBA00023239"/>
    </source>
</evidence>
<gene>
    <name evidence="23" type="ORF">HG535_0B06760</name>
</gene>
<comment type="similarity">
    <text evidence="2 20">Belongs to the fungal fatty acid synthetase subunit beta family.</text>
</comment>
<dbReference type="EMBL" id="CP058605">
    <property type="protein sequence ID" value="QLG71630.1"/>
    <property type="molecule type" value="Genomic_DNA"/>
</dbReference>
<dbReference type="Gene3D" id="6.20.240.10">
    <property type="match status" value="1"/>
</dbReference>
<evidence type="ECO:0000256" key="8">
    <source>
        <dbReference type="ARBA" id="ARBA00023002"/>
    </source>
</evidence>
<dbReference type="InterPro" id="IPR013565">
    <property type="entry name" value="Fas1/AflB-like_central"/>
</dbReference>
<dbReference type="Pfam" id="PF22235">
    <property type="entry name" value="FAS1_thioest_ins"/>
    <property type="match status" value="1"/>
</dbReference>
<dbReference type="Gene3D" id="1.20.930.70">
    <property type="match status" value="1"/>
</dbReference>
<dbReference type="FunFam" id="3.40.366.10:FF:000006">
    <property type="entry name" value="Fatty acid synthase beta subunit dehydratase"/>
    <property type="match status" value="1"/>
</dbReference>
<dbReference type="RefSeq" id="XP_037143358.1">
    <property type="nucleotide sequence ID" value="XM_037287463.1"/>
</dbReference>
<dbReference type="GO" id="GO:0019171">
    <property type="term" value="F:(3R)-hydroxyacyl-[acyl-carrier-protein] dehydratase activity"/>
    <property type="evidence" value="ECO:0007669"/>
    <property type="project" value="UniProtKB-EC"/>
</dbReference>
<keyword evidence="7 20" id="KW-0521">NADP</keyword>
<dbReference type="EC" id="2.3.1.38" evidence="20"/>
<dbReference type="Gene3D" id="6.10.60.10">
    <property type="match status" value="1"/>
</dbReference>
<dbReference type="FunFam" id="3.40.366.10:FF:000007">
    <property type="entry name" value="Fatty acid synthase beta subunit dehydratase"/>
    <property type="match status" value="1"/>
</dbReference>
<dbReference type="GO" id="GO:0004318">
    <property type="term" value="F:enoyl-[acyl-carrier-protein] reductase (NADH) activity"/>
    <property type="evidence" value="ECO:0007669"/>
    <property type="project" value="UniProtKB-UniRule"/>
</dbReference>
<keyword evidence="8 20" id="KW-0560">Oxidoreductase</keyword>
<dbReference type="EC" id="2.3.1.39" evidence="20"/>
<dbReference type="InterPro" id="IPR032088">
    <property type="entry name" value="SAT"/>
</dbReference>
<dbReference type="InterPro" id="IPR003965">
    <property type="entry name" value="Fatty_acid_synthase"/>
</dbReference>
<evidence type="ECO:0000256" key="14">
    <source>
        <dbReference type="ARBA" id="ARBA00048237"/>
    </source>
</evidence>
<comment type="catalytic activity">
    <reaction evidence="1 20">
        <text>a (3R)-hydroxyacyl-[ACP] = a (2E)-enoyl-[ACP] + H2O</text>
        <dbReference type="Rhea" id="RHEA:13097"/>
        <dbReference type="Rhea" id="RHEA-COMP:9925"/>
        <dbReference type="Rhea" id="RHEA-COMP:9945"/>
        <dbReference type="ChEBI" id="CHEBI:15377"/>
        <dbReference type="ChEBI" id="CHEBI:78784"/>
        <dbReference type="ChEBI" id="CHEBI:78827"/>
        <dbReference type="EC" id="4.2.1.59"/>
    </reaction>
</comment>
<dbReference type="GO" id="GO:0004321">
    <property type="term" value="F:fatty-acyl-CoA synthase activity"/>
    <property type="evidence" value="ECO:0007669"/>
    <property type="project" value="UniProtKB-EC"/>
</dbReference>
<dbReference type="Pfam" id="PF17828">
    <property type="entry name" value="FAS_N"/>
    <property type="match status" value="1"/>
</dbReference>
<dbReference type="GO" id="GO:0016297">
    <property type="term" value="F:fatty acyl-[ACP] hydrolase activity"/>
    <property type="evidence" value="ECO:0007669"/>
    <property type="project" value="UniProtKB-EC"/>
</dbReference>
<evidence type="ECO:0000313" key="23">
    <source>
        <dbReference type="EMBL" id="QLG71630.1"/>
    </source>
</evidence>
<evidence type="ECO:0000256" key="11">
    <source>
        <dbReference type="ARBA" id="ARBA00023160"/>
    </source>
</evidence>
<evidence type="ECO:0000256" key="2">
    <source>
        <dbReference type="ARBA" id="ARBA00010009"/>
    </source>
</evidence>
<keyword evidence="3 20" id="KW-0444">Lipid biosynthesis</keyword>
<dbReference type="Gene3D" id="3.40.366.10">
    <property type="entry name" value="Malonyl-Coenzyme A Acyl Carrier Protein, domain 2"/>
    <property type="match status" value="3"/>
</dbReference>
<comment type="catalytic activity">
    <reaction evidence="16 20">
        <text>(9Z)-octadecenoyl-[ACP] + H2O = (9Z)-octadecenoate + holo-[ACP] + H(+)</text>
        <dbReference type="Rhea" id="RHEA:15057"/>
        <dbReference type="Rhea" id="RHEA-COMP:9685"/>
        <dbReference type="Rhea" id="RHEA-COMP:9924"/>
        <dbReference type="ChEBI" id="CHEBI:15377"/>
        <dbReference type="ChEBI" id="CHEBI:15378"/>
        <dbReference type="ChEBI" id="CHEBI:30823"/>
        <dbReference type="ChEBI" id="CHEBI:64479"/>
        <dbReference type="ChEBI" id="CHEBI:78783"/>
        <dbReference type="EC" id="3.1.2.14"/>
    </reaction>
</comment>
<evidence type="ECO:0000256" key="1">
    <source>
        <dbReference type="ARBA" id="ARBA00001055"/>
    </source>
</evidence>
<evidence type="ECO:0000256" key="16">
    <source>
        <dbReference type="ARBA" id="ARBA00048536"/>
    </source>
</evidence>
<dbReference type="SUPFAM" id="SSF52151">
    <property type="entry name" value="FabD/lysophospholipase-like"/>
    <property type="match status" value="2"/>
</dbReference>
<dbReference type="Pfam" id="PF16073">
    <property type="entry name" value="SAT"/>
    <property type="match status" value="1"/>
</dbReference>
<evidence type="ECO:0000259" key="22">
    <source>
        <dbReference type="SMART" id="SM00827"/>
    </source>
</evidence>
<dbReference type="SUPFAM" id="SSF51412">
    <property type="entry name" value="Inosine monophosphate dehydrogenase (IMPDH)"/>
    <property type="match status" value="1"/>
</dbReference>
<keyword evidence="6 20" id="KW-0276">Fatty acid metabolism</keyword>
<dbReference type="GO" id="GO:0004312">
    <property type="term" value="F:fatty acid synthase activity"/>
    <property type="evidence" value="ECO:0007669"/>
    <property type="project" value="InterPro"/>
</dbReference>
<dbReference type="InterPro" id="IPR041099">
    <property type="entry name" value="FAS1_N"/>
</dbReference>
<dbReference type="FunFam" id="3.10.129.10:FF:000017">
    <property type="entry name" value="Fatty acid synthase beta subunit dehydratase"/>
    <property type="match status" value="1"/>
</dbReference>
<dbReference type="InterPro" id="IPR039569">
    <property type="entry name" value="FAS1-like_DH_region"/>
</dbReference>
<comment type="function">
    <text evidence="19 20">Fatty acid synthetase catalyzes the formation of long-chain fatty acids from acetyl-CoA, malonyl-CoA and NADPH. The beta subunit contains domains for: [acyl-carrier-protein] acetyltransferase and malonyltransferase, S-acyl fatty acid synthase thioesterase, enoyl-[acyl-carrier-protein] reductase, and 3-hydroxypalmitoyl-[acyl-carrier-protein] dehydratase.</text>
</comment>
<evidence type="ECO:0000256" key="15">
    <source>
        <dbReference type="ARBA" id="ARBA00048462"/>
    </source>
</evidence>
<accession>A0A7H9AYZ3</accession>
<dbReference type="InterPro" id="IPR016035">
    <property type="entry name" value="Acyl_Trfase/lysoPLipase"/>
</dbReference>
<keyword evidence="5 20" id="KW-0378">Hydrolase</keyword>
<dbReference type="InterPro" id="IPR029069">
    <property type="entry name" value="HotDog_dom_sf"/>
</dbReference>
<dbReference type="EC" id="1.3.1.9" evidence="20"/>
<comment type="subunit">
    <text evidence="20">[Alpha(6)beta(6)] hexamers of two multifunctional subunits (alpha and beta).</text>
</comment>
<dbReference type="EC" id="3.1.2.14" evidence="20"/>
<dbReference type="EC" id="2.3.1.86" evidence="20"/>
<dbReference type="FunFam" id="3.30.1120.100:FF:000001">
    <property type="entry name" value="Fatty acid synthase beta subunit dehydratase"/>
    <property type="match status" value="1"/>
</dbReference>
<dbReference type="GO" id="GO:0004313">
    <property type="term" value="F:[acyl-carrier-protein] S-acetyltransferase activity"/>
    <property type="evidence" value="ECO:0007669"/>
    <property type="project" value="UniProtKB-EC"/>
</dbReference>
<proteinExistence type="inferred from homology"/>
<feature type="active site" description="For acetyltransferase activity" evidence="21">
    <location>
        <position position="282"/>
    </location>
</feature>
<dbReference type="Gene3D" id="3.10.129.10">
    <property type="entry name" value="Hotdog Thioesterase"/>
    <property type="match status" value="2"/>
</dbReference>
<evidence type="ECO:0000256" key="9">
    <source>
        <dbReference type="ARBA" id="ARBA00023027"/>
    </source>
</evidence>
<dbReference type="Gene3D" id="1.20.1050.120">
    <property type="match status" value="1"/>
</dbReference>
<name>A0A7H9AYZ3_ZYGMR</name>
<evidence type="ECO:0000256" key="6">
    <source>
        <dbReference type="ARBA" id="ARBA00022832"/>
    </source>
</evidence>
<dbReference type="Pfam" id="PF01575">
    <property type="entry name" value="MaoC_dehydratas"/>
    <property type="match status" value="1"/>
</dbReference>
<comment type="catalytic activity">
    <reaction evidence="18 20">
        <text>holo-[ACP] + acetyl-CoA = acetyl-[ACP] + CoA</text>
        <dbReference type="Rhea" id="RHEA:41788"/>
        <dbReference type="Rhea" id="RHEA-COMP:9621"/>
        <dbReference type="Rhea" id="RHEA-COMP:9685"/>
        <dbReference type="ChEBI" id="CHEBI:57287"/>
        <dbReference type="ChEBI" id="CHEBI:57288"/>
        <dbReference type="ChEBI" id="CHEBI:64479"/>
        <dbReference type="ChEBI" id="CHEBI:78446"/>
        <dbReference type="EC" id="2.3.1.38"/>
    </reaction>
</comment>
<dbReference type="SMART" id="SM00827">
    <property type="entry name" value="PKS_AT"/>
    <property type="match status" value="1"/>
</dbReference>
<dbReference type="InterPro" id="IPR013785">
    <property type="entry name" value="Aldolase_TIM"/>
</dbReference>
<evidence type="ECO:0000256" key="4">
    <source>
        <dbReference type="ARBA" id="ARBA00022679"/>
    </source>
</evidence>
<dbReference type="EC" id="4.2.1.59" evidence="20"/>
<dbReference type="KEGG" id="zmk:HG535_0B06760"/>
<dbReference type="GO" id="GO:0006633">
    <property type="term" value="P:fatty acid biosynthetic process"/>
    <property type="evidence" value="ECO:0007669"/>
    <property type="project" value="UniProtKB-KW"/>
</dbReference>
<evidence type="ECO:0000256" key="19">
    <source>
        <dbReference type="ARBA" id="ARBA00058855"/>
    </source>
</evidence>
<dbReference type="PANTHER" id="PTHR10982:SF21">
    <property type="entry name" value="FATTY ACID SYNTHASE SUBUNIT BETA"/>
    <property type="match status" value="1"/>
</dbReference>
<dbReference type="Pfam" id="PF13452">
    <property type="entry name" value="FAS1_DH_region"/>
    <property type="match status" value="1"/>
</dbReference>
<dbReference type="PRINTS" id="PR01483">
    <property type="entry name" value="FASYNTHASE"/>
</dbReference>
<evidence type="ECO:0000313" key="24">
    <source>
        <dbReference type="Proteomes" id="UP000509704"/>
    </source>
</evidence>
<dbReference type="GO" id="GO:0004314">
    <property type="term" value="F:[acyl-carrier-protein] S-malonyltransferase activity"/>
    <property type="evidence" value="ECO:0007669"/>
    <property type="project" value="UniProtKB-EC"/>
</dbReference>
<dbReference type="GeneID" id="59235292"/>
<dbReference type="Pfam" id="PF00698">
    <property type="entry name" value="Acyl_transf_1"/>
    <property type="match status" value="1"/>
</dbReference>
<keyword evidence="24" id="KW-1185">Reference proteome</keyword>
<evidence type="ECO:0000256" key="21">
    <source>
        <dbReference type="PIRSR" id="PIRSR005562-1"/>
    </source>
</evidence>
<evidence type="ECO:0000256" key="18">
    <source>
        <dbReference type="ARBA" id="ARBA00048835"/>
    </source>
</evidence>
<keyword evidence="12 20" id="KW-0456">Lyase</keyword>
<keyword evidence="4 20" id="KW-0808">Transferase</keyword>
<dbReference type="InterPro" id="IPR016452">
    <property type="entry name" value="Fas1/AflB-like"/>
</dbReference>
<reference evidence="23 24" key="1">
    <citation type="submission" date="2020-07" db="EMBL/GenBank/DDBJ databases">
        <title>The yeast mating-type switching endonuclease HO is a domesticated member of an unorthodox homing genetic element family.</title>
        <authorList>
            <person name="Coughlan A.Y."/>
            <person name="Lombardi L."/>
            <person name="Braun-Galleani S."/>
            <person name="Martos A.R."/>
            <person name="Galeote V."/>
            <person name="Bigey F."/>
            <person name="Dequin S."/>
            <person name="Byrne K.P."/>
            <person name="Wolfe K.H."/>
        </authorList>
    </citation>
    <scope>NUCLEOTIDE SEQUENCE [LARGE SCALE GENOMIC DNA]</scope>
    <source>
        <strain evidence="23 24">NRRL Y-6702</strain>
    </source>
</reference>
<dbReference type="OrthoDB" id="5417908at2759"/>
<dbReference type="PIRSF" id="PIRSF005562">
    <property type="entry name" value="FAS_yeast_beta"/>
    <property type="match status" value="1"/>
</dbReference>
<dbReference type="Gene3D" id="3.20.20.70">
    <property type="entry name" value="Aldolase class I"/>
    <property type="match status" value="2"/>
</dbReference>
<evidence type="ECO:0000256" key="10">
    <source>
        <dbReference type="ARBA" id="ARBA00023098"/>
    </source>
</evidence>
<evidence type="ECO:0000256" key="20">
    <source>
        <dbReference type="PIRNR" id="PIRNR005562"/>
    </source>
</evidence>
<dbReference type="PANTHER" id="PTHR10982">
    <property type="entry name" value="MALONYL COA-ACYL CARRIER PROTEIN TRANSACYLASE"/>
    <property type="match status" value="1"/>
</dbReference>
<dbReference type="Gene3D" id="3.30.1120.100">
    <property type="match status" value="1"/>
</dbReference>
<keyword evidence="10 20" id="KW-0443">Lipid metabolism</keyword>
<evidence type="ECO:0000256" key="7">
    <source>
        <dbReference type="ARBA" id="ARBA00022857"/>
    </source>
</evidence>
<dbReference type="InterPro" id="IPR040883">
    <property type="entry name" value="FAS_meander"/>
</dbReference>
<dbReference type="Proteomes" id="UP000509704">
    <property type="component" value="Chromosome 2"/>
</dbReference>
<sequence length="2062" mass="230861">MSTTSSSSTRPLILSHGSLEHVLPVPTQSFFAASELLDQFNKSLPEPTESFASDQEPASPAELLSKFLSFIASFVQDDDQSSESKYFQVLKVSLSEFDNGYLQGNDVHAVAINLFKDSENFPTTLEKIRELVKNYLFAKTIAKEPFEKSKSLLFKSALNGESQIAAIFGGQGNTDDYFEELRELYQTYNVLISDVIEFCAKTLRDLVKSTHDTEKVFTQGFDVLSWLENPSKTPDNDYLLSIPISCPLIGVIQLVHYALTARLLGFTPGELKSHLNGATGHSQGLATAIAIAEADSWDSFFNSAKKTISLLFFIGVHCYIAYLNTSLPPTILEDSLENNEGIPSPMLAISNLTQDQVQSFVDKTNSHLPDEKHIVISLINGARNLVVTGPPQSLYGLNLTLRKAKAPSGLDQSRIPFTERKLKFSNRFLPITSPFHSHLLKSAKEFIYNDLKNYNIEFSSNDLKIPVYDTFSGNDMRETNGSIVQRITDCIVSLPVNWEKTTQFKATHILDFGPGGASGLGVLTHRNKDGTGVRIIVAGTLDINTDDEYGFKQELFDVTTDGLKKNPNWLKEFHPKLIKTKSGKIFVDTKFSKLIGRAPLLVPGMTPSTVSPDFVAATINAGYHIELAGGGYFSPEGMTNAIDSVISQIKKGYSLGLNLIYVNPRMLQWGIPLIKELREKGYPIQSLTIGAGVPSLEVASEYIETLKLTHLDLKPGSIDAISQVITIASHHPNFPIVLQWTGGRGGGHHSFEDFHAPMLQMYSKIRRHPNIILIAGSGFGSAEDTYPYLTGEWSKSFDYPPMPFDGVLFGSRVMIAKEAKTSLAAKELIASCPGVPNSQWQETYKKPTGGIITVRSEMGEPIHKIATRGVLFWKEMDDTIFNLPKNKLQAALDAKKDYIISKLNADSQKPWFATVNGEVRDLTNMTYEEVAKRLVELMYIRSMNSWIDVTLRNFTGDFLRRVEERFTKVKTASVIQSYSVLEQQPDKILETVFNSYPASKTQYLNAQDVDYFLSMCQRPIQKPVPFVPVLDHRFEFFFKKDSLWQSEFLEAVVDQDVQRTCILHGPVAAQFTKKVDEPIKEMLDGIHDGHIEKLLKDVYKGDESSIPVVDYFGGDEEIEEIKIDSPNIKVSFKDGTEVYRASSSIDPKVWFKLLGGSERNWRGAFFSTSKVVQDTMFVDNPLKRVFNPIDNMVVEITNGPEPSKSIITLLEPVQGDIKPTAVLRLVKDDIIQLELIENRTMDGTPVSLPLLYKYNPNDGFAPISEVMEGRNERIKKMYWKLWLDEPLDLKFDPRKVIKGGNFKITGKSISEFTHAIGNNCEDFVRRSDKPLLAPMDYAIVVGWRVIVKAIFPETVDGDLLKLVHLSNGYRMIPGAKPLQENDVISTHAVVKSVVNQPTGKVVEVVGTLTRDNKPVMEVTSSFFYRGNYTDYENTFQKTVEPVYQVQIKSAKDIAVLRSKEWFQLDDEDIDLLGKTLTFETETEVTFQGPDVFSSVRCCGPIKMELPTTENVEIGVVDYDAGESYGNPVLEYLKRNASTLERKVNLENPIPIAVLDTQAPSTNEPYARVSGDLNPIHVSRHFATYANLPGTITHGMFSSAAVRALIENWAADSVSSRVRAYECQFVSMVLPNDPLTVSIQHIGMINGRKLIKFEAKNEHDVAVLTGEAEVEQPVSTFVFTGQGSQEQGMGMDLYQNSEVARRVWDRADSHFKETYGFSILDIVKNNPKELTIFFGGEKGRKIKQNYTQMIFETIVDGELKTEKIFKDVKEDSTSYTFRSPTGLLSATQFTQPALTLMEKASFEDLKSKGLIPVDASFAGHSLGEYAALASLADVMSIESLVEVVFYRGMTMQVAVPRDALGRSNYGMVAVNPGRVAPNFSQEALQFVVEKVGKRTEWLCEIVNYNVENQQYVAAGDLRGLDTLTNVLNFIKLQKIDIVKLQASLSLEKVEEHLFEIIDEVSKKSLAKPQPIELERGFACIPLRGISVPFHSSYLRNGVKPFKNFLKKNIVKENVKADRLIGKYIPNLTAKPFEITKEYFQDVYDLTGSEQIKEILDSWEKYEN</sequence>
<comment type="catalytic activity">
    <reaction evidence="15 20">
        <text>holo-[ACP] + malonyl-CoA = malonyl-[ACP] + CoA</text>
        <dbReference type="Rhea" id="RHEA:41792"/>
        <dbReference type="Rhea" id="RHEA-COMP:9623"/>
        <dbReference type="Rhea" id="RHEA-COMP:9685"/>
        <dbReference type="ChEBI" id="CHEBI:57287"/>
        <dbReference type="ChEBI" id="CHEBI:57384"/>
        <dbReference type="ChEBI" id="CHEBI:64479"/>
        <dbReference type="ChEBI" id="CHEBI:78449"/>
        <dbReference type="EC" id="2.3.1.39"/>
    </reaction>
</comment>
<dbReference type="FunFam" id="3.20.20.70:FF:000078">
    <property type="entry name" value="Fatty acid synthase beta subunit dehydratase"/>
    <property type="match status" value="1"/>
</dbReference>
<dbReference type="Gene3D" id="6.10.250.1850">
    <property type="match status" value="1"/>
</dbReference>
<keyword evidence="11 20" id="KW-0275">Fatty acid biosynthesis</keyword>
<protein>
    <recommendedName>
        <fullName evidence="20">Fatty acid synthase subunit beta</fullName>
        <ecNumber evidence="20">2.3.1.86</ecNumber>
    </recommendedName>
    <domain>
        <recommendedName>
            <fullName evidence="20">3-hydroxyacyl-[acyl-carrier-protein] dehydratase</fullName>
            <ecNumber evidence="20">4.2.1.59</ecNumber>
        </recommendedName>
    </domain>
    <domain>
        <recommendedName>
            <fullName evidence="20">Enoyl-[acyl-carrier-protein] reductase [NADH]</fullName>
            <ecNumber evidence="20">1.3.1.9</ecNumber>
        </recommendedName>
    </domain>
    <domain>
        <recommendedName>
            <fullName evidence="20">[Acyl-carrier-protein] acetyltransferase</fullName>
            <ecNumber evidence="20">2.3.1.38</ecNumber>
        </recommendedName>
    </domain>
    <domain>
        <recommendedName>
            <fullName evidence="20">[Acyl-carrier-protein] malonyltransferase</fullName>
            <ecNumber evidence="20">2.3.1.39</ecNumber>
        </recommendedName>
    </domain>
    <domain>
        <recommendedName>
            <fullName evidence="20">S-acyl fatty acid synthase thioesterase</fullName>
            <ecNumber evidence="20">3.1.2.14</ecNumber>
        </recommendedName>
    </domain>
</protein>
<dbReference type="FunFam" id="1.20.930.70:FF:000001">
    <property type="entry name" value="Fatty acid synthase beta subunit dehydratase"/>
    <property type="match status" value="1"/>
</dbReference>
<dbReference type="FunFam" id="3.40.366.10:FF:000003">
    <property type="entry name" value="Fatty acid synthase subunit beta dehydratase"/>
    <property type="match status" value="1"/>
</dbReference>
<evidence type="ECO:0000256" key="5">
    <source>
        <dbReference type="ARBA" id="ARBA00022801"/>
    </source>
</evidence>
<comment type="catalytic activity">
    <reaction evidence="17 20">
        <text>a 2,3-saturated acyl-[ACP] + NAD(+) = a (2E)-enoyl-[ACP] + NADH + H(+)</text>
        <dbReference type="Rhea" id="RHEA:10240"/>
        <dbReference type="Rhea" id="RHEA-COMP:9925"/>
        <dbReference type="Rhea" id="RHEA-COMP:9926"/>
        <dbReference type="ChEBI" id="CHEBI:15378"/>
        <dbReference type="ChEBI" id="CHEBI:57540"/>
        <dbReference type="ChEBI" id="CHEBI:57945"/>
        <dbReference type="ChEBI" id="CHEBI:78784"/>
        <dbReference type="ChEBI" id="CHEBI:78785"/>
        <dbReference type="EC" id="1.3.1.9"/>
    </reaction>
</comment>
<feature type="domain" description="Malonyl-CoA:ACP transacylase (MAT)" evidence="22">
    <location>
        <begin position="1677"/>
        <end position="2030"/>
    </location>
</feature>
<dbReference type="Gene3D" id="6.10.140.1400">
    <property type="match status" value="1"/>
</dbReference>
<keyword evidence="9 20" id="KW-0520">NAD</keyword>
<dbReference type="Pfam" id="PF17951">
    <property type="entry name" value="FAS_meander"/>
    <property type="match status" value="1"/>
</dbReference>
<dbReference type="GO" id="GO:0005835">
    <property type="term" value="C:fatty acid synthase complex"/>
    <property type="evidence" value="ECO:0007669"/>
    <property type="project" value="UniProtKB-UniRule"/>
</dbReference>
<dbReference type="SUPFAM" id="SSF54637">
    <property type="entry name" value="Thioesterase/thiol ester dehydrase-isomerase"/>
    <property type="match status" value="2"/>
</dbReference>
<keyword evidence="13 20" id="KW-0511">Multifunctional enzyme</keyword>
<evidence type="ECO:0000256" key="17">
    <source>
        <dbReference type="ARBA" id="ARBA00048572"/>
    </source>
</evidence>
<evidence type="ECO:0000256" key="3">
    <source>
        <dbReference type="ARBA" id="ARBA00022516"/>
    </source>
</evidence>
<dbReference type="InterPro" id="IPR014043">
    <property type="entry name" value="Acyl_transferase_dom"/>
</dbReference>
<dbReference type="InterPro" id="IPR001227">
    <property type="entry name" value="Ac_transferase_dom_sf"/>
</dbReference>
<dbReference type="InterPro" id="IPR050830">
    <property type="entry name" value="Fungal_FAS"/>
</dbReference>
<evidence type="ECO:0000256" key="13">
    <source>
        <dbReference type="ARBA" id="ARBA00023268"/>
    </source>
</evidence>
<comment type="catalytic activity">
    <reaction evidence="14 20">
        <text>acetyl-CoA + n malonyl-CoA + 2n NADPH + 4n H(+) = a long-chain-acyl-CoA + n CoA + n CO2 + 2n NADP(+).</text>
        <dbReference type="EC" id="2.3.1.86"/>
    </reaction>
</comment>
<dbReference type="Pfam" id="PF08354">
    <property type="entry name" value="Fas1-AflB-like_hel"/>
    <property type="match status" value="1"/>
</dbReference>
<dbReference type="CDD" id="cd03447">
    <property type="entry name" value="FAS_MaoC"/>
    <property type="match status" value="1"/>
</dbReference>
<organism evidence="23 24">
    <name type="scientific">Zygotorulaspora mrakii</name>
    <name type="common">Zygosaccharomyces mrakii</name>
    <dbReference type="NCBI Taxonomy" id="42260"/>
    <lineage>
        <taxon>Eukaryota</taxon>
        <taxon>Fungi</taxon>
        <taxon>Dikarya</taxon>
        <taxon>Ascomycota</taxon>
        <taxon>Saccharomycotina</taxon>
        <taxon>Saccharomycetes</taxon>
        <taxon>Saccharomycetales</taxon>
        <taxon>Saccharomycetaceae</taxon>
        <taxon>Zygotorulaspora</taxon>
    </lineage>
</organism>
<dbReference type="InterPro" id="IPR002539">
    <property type="entry name" value="MaoC-like_dom"/>
</dbReference>
<dbReference type="FunFam" id="3.20.20.70:FF:000169">
    <property type="entry name" value="Fatty acid synthase subunit beta"/>
    <property type="match status" value="1"/>
</dbReference>
<feature type="active site" description="For malonyltransferase activity" evidence="21">
    <location>
        <position position="1820"/>
    </location>
</feature>